<organism evidence="2 3">
    <name type="scientific">Paenibacillus aceris</name>
    <dbReference type="NCBI Taxonomy" id="869555"/>
    <lineage>
        <taxon>Bacteria</taxon>
        <taxon>Bacillati</taxon>
        <taxon>Bacillota</taxon>
        <taxon>Bacilli</taxon>
        <taxon>Bacillales</taxon>
        <taxon>Paenibacillaceae</taxon>
        <taxon>Paenibacillus</taxon>
    </lineage>
</organism>
<gene>
    <name evidence="2" type="ORF">J2Z65_003205</name>
</gene>
<keyword evidence="3" id="KW-1185">Reference proteome</keyword>
<dbReference type="EMBL" id="JAGGKV010000007">
    <property type="protein sequence ID" value="MBP1963984.1"/>
    <property type="molecule type" value="Genomic_DNA"/>
</dbReference>
<reference evidence="2 3" key="1">
    <citation type="submission" date="2021-03" db="EMBL/GenBank/DDBJ databases">
        <title>Genomic Encyclopedia of Type Strains, Phase IV (KMG-IV): sequencing the most valuable type-strain genomes for metagenomic binning, comparative biology and taxonomic classification.</title>
        <authorList>
            <person name="Goeker M."/>
        </authorList>
    </citation>
    <scope>NUCLEOTIDE SEQUENCE [LARGE SCALE GENOMIC DNA]</scope>
    <source>
        <strain evidence="2 3">DSM 24950</strain>
    </source>
</reference>
<feature type="transmembrane region" description="Helical" evidence="1">
    <location>
        <begin position="12"/>
        <end position="36"/>
    </location>
</feature>
<evidence type="ECO:0000256" key="1">
    <source>
        <dbReference type="SAM" id="Phobius"/>
    </source>
</evidence>
<comment type="caution">
    <text evidence="2">The sequence shown here is derived from an EMBL/GenBank/DDBJ whole genome shotgun (WGS) entry which is preliminary data.</text>
</comment>
<evidence type="ECO:0000313" key="3">
    <source>
        <dbReference type="Proteomes" id="UP001519344"/>
    </source>
</evidence>
<proteinExistence type="predicted"/>
<feature type="transmembrane region" description="Helical" evidence="1">
    <location>
        <begin position="299"/>
        <end position="321"/>
    </location>
</feature>
<keyword evidence="1" id="KW-0472">Membrane</keyword>
<feature type="transmembrane region" description="Helical" evidence="1">
    <location>
        <begin position="341"/>
        <end position="363"/>
    </location>
</feature>
<keyword evidence="1" id="KW-1133">Transmembrane helix</keyword>
<accession>A0ABS4I1G7</accession>
<dbReference type="Proteomes" id="UP001519344">
    <property type="component" value="Unassembled WGS sequence"/>
</dbReference>
<dbReference type="RefSeq" id="WP_167054655.1">
    <property type="nucleotide sequence ID" value="NZ_JAAOZR010000007.1"/>
</dbReference>
<dbReference type="PANTHER" id="PTHR30572">
    <property type="entry name" value="MEMBRANE COMPONENT OF TRANSPORTER-RELATED"/>
    <property type="match status" value="1"/>
</dbReference>
<dbReference type="PANTHER" id="PTHR30572:SF4">
    <property type="entry name" value="ABC TRANSPORTER PERMEASE YTRF"/>
    <property type="match status" value="1"/>
</dbReference>
<name>A0ABS4I1G7_9BACL</name>
<feature type="transmembrane region" description="Helical" evidence="1">
    <location>
        <begin position="383"/>
        <end position="411"/>
    </location>
</feature>
<evidence type="ECO:0000313" key="2">
    <source>
        <dbReference type="EMBL" id="MBP1963984.1"/>
    </source>
</evidence>
<dbReference type="InterPro" id="IPR050250">
    <property type="entry name" value="Macrolide_Exporter_MacB"/>
</dbReference>
<keyword evidence="1" id="KW-0812">Transmembrane</keyword>
<protein>
    <submittedName>
        <fullName evidence="2">ABC transport system permease protein</fullName>
    </submittedName>
</protein>
<sequence length="424" mass="48281">MAMKSFNERKWTTLFISVQLIVSFYLICNGFIQLAMPDLASTMIQKHSNLDLNRAFTVFVPGTTSEQWFSERYSKLKQEIDNMNNVSGHGSFSTAQFFLLGLKNVEMYEAKNRELYKNTVLRGQEKLSYMVFLDESMFHSTKIDLYSGTTFSKADFMLAPTDTIPVWVGYDYKDTLRIGEEFSISWFGENLKYHIVGVMAKGSKWIDKNDYISEGVRDLDAAIVTPFLEYQMKFSPFIVTSLQRSTFFKMKDSKDISAIRSRINEVAANLGLATPIVHTIQEELDAYKSSKIELVKLNMFAGLFFLLTTSIGIITSSLSSIRARFYEFGVRKVYGESIISIARTIITEVFVLIMLSAIMGGVWNYYSNSIWSTTYSSSVLELFGIGIVFKLLVLASILTLSSVIYPIWFIYKRSPYTLIQGGES</sequence>